<proteinExistence type="predicted"/>
<dbReference type="SUPFAM" id="SSF53448">
    <property type="entry name" value="Nucleotide-diphospho-sugar transferases"/>
    <property type="match status" value="1"/>
</dbReference>
<dbReference type="PANTHER" id="PTHR22916">
    <property type="entry name" value="GLYCOSYLTRANSFERASE"/>
    <property type="match status" value="1"/>
</dbReference>
<gene>
    <name evidence="2" type="ORF">SAMN02910350_00071</name>
</gene>
<organism evidence="2 3">
    <name type="scientific">Pseudobutyrivibrio xylanivorans</name>
    <dbReference type="NCBI Taxonomy" id="185007"/>
    <lineage>
        <taxon>Bacteria</taxon>
        <taxon>Bacillati</taxon>
        <taxon>Bacillota</taxon>
        <taxon>Clostridia</taxon>
        <taxon>Lachnospirales</taxon>
        <taxon>Lachnospiraceae</taxon>
        <taxon>Pseudobutyrivibrio</taxon>
    </lineage>
</organism>
<accession>A0A1G5RQ10</accession>
<evidence type="ECO:0000313" key="2">
    <source>
        <dbReference type="EMBL" id="SCZ76084.1"/>
    </source>
</evidence>
<dbReference type="GO" id="GO:0016758">
    <property type="term" value="F:hexosyltransferase activity"/>
    <property type="evidence" value="ECO:0007669"/>
    <property type="project" value="UniProtKB-ARBA"/>
</dbReference>
<dbReference type="CDD" id="cd00761">
    <property type="entry name" value="Glyco_tranf_GTA_type"/>
    <property type="match status" value="1"/>
</dbReference>
<evidence type="ECO:0000313" key="3">
    <source>
        <dbReference type="Proteomes" id="UP000199428"/>
    </source>
</evidence>
<dbReference type="Pfam" id="PF00535">
    <property type="entry name" value="Glycos_transf_2"/>
    <property type="match status" value="1"/>
</dbReference>
<protein>
    <submittedName>
        <fullName evidence="2">Glycosyltransferase involved in cell wall bisynthesis</fullName>
    </submittedName>
</protein>
<name>A0A1G5RQ10_PSEXY</name>
<dbReference type="Gene3D" id="3.90.550.10">
    <property type="entry name" value="Spore Coat Polysaccharide Biosynthesis Protein SpsA, Chain A"/>
    <property type="match status" value="1"/>
</dbReference>
<feature type="domain" description="Glycosyltransferase 2-like" evidence="1">
    <location>
        <begin position="7"/>
        <end position="178"/>
    </location>
</feature>
<keyword evidence="2" id="KW-0808">Transferase</keyword>
<sequence length="421" mass="49230">MNEIQVSIIIPIFNLEEYIVDCLESIYMQKNVTFEVICINDGSVDNSKDIIEQYAIDKENLILYSQDNEGQSSARNKGLTLAKGKYIYFLDGDDKIAHEDDLSFIIYEMEKEQLDFLEFDGKSFFSNECMHEKNKEYDTMYIRKKAYGRYDCGKALFHDLNQEVAYYCSPSLRVYRRDFLVQNDLFFKEGIVFEDNLHTLACFMLAKDVKHINRAILLRRIREESTIQAQKTPRFFHFLSLSIVYLSILELWKNIKDACIDEDIERLCTSMRDSANILWRRLSNEERDKIKGIDKYVQYSIKNNIFYQSYTVNGFIFPYHLFIKTRPIWIYGAGSIGKEFYYQLKEQSLLDVAGIVDKIGSSASDGFINVLGLDSINEHIDDTWLIAIEDEKIAKEAKSILMNKGVPEKNILWDGCSYSRR</sequence>
<dbReference type="InterPro" id="IPR001173">
    <property type="entry name" value="Glyco_trans_2-like"/>
</dbReference>
<dbReference type="EMBL" id="FMWK01000001">
    <property type="protein sequence ID" value="SCZ76084.1"/>
    <property type="molecule type" value="Genomic_DNA"/>
</dbReference>
<dbReference type="Proteomes" id="UP000199428">
    <property type="component" value="Unassembled WGS sequence"/>
</dbReference>
<reference evidence="2 3" key="1">
    <citation type="submission" date="2016-10" db="EMBL/GenBank/DDBJ databases">
        <authorList>
            <person name="de Groot N.N."/>
        </authorList>
    </citation>
    <scope>NUCLEOTIDE SEQUENCE [LARGE SCALE GENOMIC DNA]</scope>
    <source>
        <strain evidence="2 3">DSM 10317</strain>
    </source>
</reference>
<dbReference type="RefSeq" id="WP_176757556.1">
    <property type="nucleotide sequence ID" value="NZ_FMWK01000001.1"/>
</dbReference>
<dbReference type="InterPro" id="IPR029044">
    <property type="entry name" value="Nucleotide-diphossugar_trans"/>
</dbReference>
<evidence type="ECO:0000259" key="1">
    <source>
        <dbReference type="Pfam" id="PF00535"/>
    </source>
</evidence>
<dbReference type="PANTHER" id="PTHR22916:SF3">
    <property type="entry name" value="UDP-GLCNAC:BETAGAL BETA-1,3-N-ACETYLGLUCOSAMINYLTRANSFERASE-LIKE PROTEIN 1"/>
    <property type="match status" value="1"/>
</dbReference>
<dbReference type="AlphaFoldDB" id="A0A1G5RQ10"/>